<feature type="region of interest" description="Disordered" evidence="4">
    <location>
        <begin position="62"/>
        <end position="83"/>
    </location>
</feature>
<evidence type="ECO:0000256" key="1">
    <source>
        <dbReference type="ARBA" id="ARBA00004613"/>
    </source>
</evidence>
<dbReference type="RefSeq" id="WP_166519451.1">
    <property type="nucleotide sequence ID" value="NZ_JAAABJ010000509.1"/>
</dbReference>
<keyword evidence="2" id="KW-0964">Secreted</keyword>
<accession>A0A845PWC3</accession>
<keyword evidence="6" id="KW-1185">Reference proteome</keyword>
<proteinExistence type="predicted"/>
<feature type="region of interest" description="Disordered" evidence="4">
    <location>
        <begin position="141"/>
        <end position="164"/>
    </location>
</feature>
<dbReference type="GO" id="GO:0005576">
    <property type="term" value="C:extracellular region"/>
    <property type="evidence" value="ECO:0007669"/>
    <property type="project" value="UniProtKB-SubCell"/>
</dbReference>
<reference evidence="5 6" key="1">
    <citation type="submission" date="2019-11" db="EMBL/GenBank/DDBJ databases">
        <title>Characterization of Elizabethkingia argenteiflava sp. nov., isolated from inner surface of Soybean Pods.</title>
        <authorList>
            <person name="Mo S."/>
        </authorList>
    </citation>
    <scope>NUCLEOTIDE SEQUENCE [LARGE SCALE GENOMIC DNA]</scope>
    <source>
        <strain evidence="5 6">YB22</strain>
    </source>
</reference>
<evidence type="ECO:0000313" key="6">
    <source>
        <dbReference type="Proteomes" id="UP000553459"/>
    </source>
</evidence>
<protein>
    <submittedName>
        <fullName evidence="5">Uncharacterized protein</fullName>
    </submittedName>
</protein>
<comment type="subcellular location">
    <subcellularLocation>
        <location evidence="1">Secreted</location>
    </subcellularLocation>
</comment>
<evidence type="ECO:0000256" key="2">
    <source>
        <dbReference type="ARBA" id="ARBA00022525"/>
    </source>
</evidence>
<evidence type="ECO:0000256" key="4">
    <source>
        <dbReference type="SAM" id="MobiDB-lite"/>
    </source>
</evidence>
<dbReference type="AlphaFoldDB" id="A0A845PWC3"/>
<evidence type="ECO:0000313" key="5">
    <source>
        <dbReference type="EMBL" id="NAW51166.1"/>
    </source>
</evidence>
<dbReference type="GO" id="GO:0005737">
    <property type="term" value="C:cytoplasm"/>
    <property type="evidence" value="ECO:0007669"/>
    <property type="project" value="InterPro"/>
</dbReference>
<dbReference type="EMBL" id="JAAABJ010000509">
    <property type="protein sequence ID" value="NAW51166.1"/>
    <property type="molecule type" value="Genomic_DNA"/>
</dbReference>
<gene>
    <name evidence="5" type="ORF">GNY06_07180</name>
</gene>
<dbReference type="Proteomes" id="UP000553459">
    <property type="component" value="Unassembled WGS sequence"/>
</dbReference>
<sequence>MKSLYTFLFITLPFWGTGQAILDQEETSSRTVQDPNTVILTDNFKASAAKVQTFIAKIGPATQVSGGGPTDSHAGNNNPRGTLGNIPFQDTQGTIEVDVNGQLNYSLAIALPPGIKSVAPQINMVYTSGGGNGIAGYGWNLSGDGDDENPKQKTPGNKYGTLEE</sequence>
<dbReference type="InterPro" id="IPR003284">
    <property type="entry name" value="Sal_SpvB"/>
</dbReference>
<organism evidence="5 6">
    <name type="scientific">Elizabethkingia argenteiflava</name>
    <dbReference type="NCBI Taxonomy" id="2681556"/>
    <lineage>
        <taxon>Bacteria</taxon>
        <taxon>Pseudomonadati</taxon>
        <taxon>Bacteroidota</taxon>
        <taxon>Flavobacteriia</taxon>
        <taxon>Flavobacteriales</taxon>
        <taxon>Weeksellaceae</taxon>
        <taxon>Elizabethkingia</taxon>
    </lineage>
</organism>
<name>A0A845PWC3_9FLAO</name>
<dbReference type="Pfam" id="PF03534">
    <property type="entry name" value="SpvB"/>
    <property type="match status" value="1"/>
</dbReference>
<comment type="caution">
    <text evidence="5">The sequence shown here is derived from an EMBL/GenBank/DDBJ whole genome shotgun (WGS) entry which is preliminary data.</text>
</comment>
<keyword evidence="3" id="KW-0843">Virulence</keyword>
<evidence type="ECO:0000256" key="3">
    <source>
        <dbReference type="ARBA" id="ARBA00023026"/>
    </source>
</evidence>